<dbReference type="InterPro" id="IPR025372">
    <property type="entry name" value="DUF4362"/>
</dbReference>
<organism evidence="2 3">
    <name type="scientific">Sutcliffiella rhizosphaerae</name>
    <dbReference type="NCBI Taxonomy" id="2880967"/>
    <lineage>
        <taxon>Bacteria</taxon>
        <taxon>Bacillati</taxon>
        <taxon>Bacillota</taxon>
        <taxon>Bacilli</taxon>
        <taxon>Bacillales</taxon>
        <taxon>Bacillaceae</taxon>
        <taxon>Sutcliffiella</taxon>
    </lineage>
</organism>
<dbReference type="RefSeq" id="WP_230500283.1">
    <property type="nucleotide sequence ID" value="NZ_CAKJTJ010000004.1"/>
</dbReference>
<keyword evidence="3" id="KW-1185">Reference proteome</keyword>
<sequence length="135" mass="15388">MRTIKQSTIFIIAILFLSACGKYTPSAHDVVNSHGDIKNLEILDNFIEDMAHSNAANVKVIDYTDEGDPIIHELRIVDGELFSIIDTRHDDFGEQYIEETKCESIIVTNEGEQKIYQLVGCENEERHHTILIQNK</sequence>
<feature type="signal peptide" evidence="1">
    <location>
        <begin position="1"/>
        <end position="21"/>
    </location>
</feature>
<evidence type="ECO:0000313" key="2">
    <source>
        <dbReference type="EMBL" id="CAG9620350.1"/>
    </source>
</evidence>
<evidence type="ECO:0000256" key="1">
    <source>
        <dbReference type="SAM" id="SignalP"/>
    </source>
</evidence>
<dbReference type="Pfam" id="PF14275">
    <property type="entry name" value="DUF4362"/>
    <property type="match status" value="1"/>
</dbReference>
<evidence type="ECO:0000313" key="3">
    <source>
        <dbReference type="Proteomes" id="UP000789833"/>
    </source>
</evidence>
<dbReference type="EMBL" id="CAKJTJ010000004">
    <property type="protein sequence ID" value="CAG9620350.1"/>
    <property type="molecule type" value="Genomic_DNA"/>
</dbReference>
<dbReference type="PROSITE" id="PS51257">
    <property type="entry name" value="PROKAR_LIPOPROTEIN"/>
    <property type="match status" value="1"/>
</dbReference>
<keyword evidence="1" id="KW-0732">Signal</keyword>
<name>A0ABM8YK95_9BACI</name>
<protein>
    <recommendedName>
        <fullName evidence="4">DUF4362 domain-containing protein</fullName>
    </recommendedName>
</protein>
<reference evidence="2 3" key="1">
    <citation type="submission" date="2021-10" db="EMBL/GenBank/DDBJ databases">
        <authorList>
            <person name="Criscuolo A."/>
        </authorList>
    </citation>
    <scope>NUCLEOTIDE SEQUENCE [LARGE SCALE GENOMIC DNA]</scope>
    <source>
        <strain evidence="3">CIP 111883</strain>
    </source>
</reference>
<evidence type="ECO:0008006" key="4">
    <source>
        <dbReference type="Google" id="ProtNLM"/>
    </source>
</evidence>
<feature type="chain" id="PRO_5045076891" description="DUF4362 domain-containing protein" evidence="1">
    <location>
        <begin position="22"/>
        <end position="135"/>
    </location>
</feature>
<dbReference type="Proteomes" id="UP000789833">
    <property type="component" value="Unassembled WGS sequence"/>
</dbReference>
<comment type="caution">
    <text evidence="2">The sequence shown here is derived from an EMBL/GenBank/DDBJ whole genome shotgun (WGS) entry which is preliminary data.</text>
</comment>
<accession>A0ABM8YK95</accession>
<proteinExistence type="predicted"/>
<gene>
    <name evidence="2" type="ORF">BACCIP111883_01118</name>
</gene>